<dbReference type="InterPro" id="IPR040191">
    <property type="entry name" value="UTP10"/>
</dbReference>
<name>A0A7R9KD79_9ACAR</name>
<dbReference type="InterPro" id="IPR012954">
    <property type="entry name" value="BP28_C_dom"/>
</dbReference>
<protein>
    <recommendedName>
        <fullName evidence="7">HEAT repeat-containing protein 1</fullName>
    </recommendedName>
</protein>
<dbReference type="GO" id="GO:0030686">
    <property type="term" value="C:90S preribosome"/>
    <property type="evidence" value="ECO:0007669"/>
    <property type="project" value="TreeGrafter"/>
</dbReference>
<dbReference type="Pfam" id="PF23243">
    <property type="entry name" value="HEAT_HEATR1"/>
    <property type="match status" value="1"/>
</dbReference>
<comment type="similarity">
    <text evidence="2 7">Belongs to the HEATR1/UTP10 family.</text>
</comment>
<dbReference type="AlphaFoldDB" id="A0A7R9KD79"/>
<gene>
    <name evidence="9" type="ORF">OSB1V03_LOCUS529</name>
</gene>
<keyword evidence="10" id="KW-1185">Reference proteome</keyword>
<evidence type="ECO:0000313" key="10">
    <source>
        <dbReference type="Proteomes" id="UP000759131"/>
    </source>
</evidence>
<keyword evidence="5 7" id="KW-0539">Nucleus</keyword>
<dbReference type="OrthoDB" id="31183at2759"/>
<comment type="subcellular location">
    <subcellularLocation>
        <location evidence="1 7">Nucleus</location>
        <location evidence="1 7">Nucleolus</location>
    </subcellularLocation>
</comment>
<keyword evidence="4 7" id="KW-0698">rRNA processing</keyword>
<organism evidence="9">
    <name type="scientific">Medioppia subpectinata</name>
    <dbReference type="NCBI Taxonomy" id="1979941"/>
    <lineage>
        <taxon>Eukaryota</taxon>
        <taxon>Metazoa</taxon>
        <taxon>Ecdysozoa</taxon>
        <taxon>Arthropoda</taxon>
        <taxon>Chelicerata</taxon>
        <taxon>Arachnida</taxon>
        <taxon>Acari</taxon>
        <taxon>Acariformes</taxon>
        <taxon>Sarcoptiformes</taxon>
        <taxon>Oribatida</taxon>
        <taxon>Brachypylina</taxon>
        <taxon>Oppioidea</taxon>
        <taxon>Oppiidae</taxon>
        <taxon>Medioppia</taxon>
    </lineage>
</organism>
<dbReference type="PANTHER" id="PTHR13457:SF1">
    <property type="entry name" value="HEAT REPEAT-CONTAINING PROTEIN 1"/>
    <property type="match status" value="1"/>
</dbReference>
<evidence type="ECO:0000256" key="7">
    <source>
        <dbReference type="RuleBase" id="RU367065"/>
    </source>
</evidence>
<dbReference type="EMBL" id="OC854682">
    <property type="protein sequence ID" value="CAD7620033.1"/>
    <property type="molecule type" value="Genomic_DNA"/>
</dbReference>
<evidence type="ECO:0000256" key="5">
    <source>
        <dbReference type="ARBA" id="ARBA00023242"/>
    </source>
</evidence>
<evidence type="ECO:0000259" key="8">
    <source>
        <dbReference type="SMART" id="SM01036"/>
    </source>
</evidence>
<dbReference type="EMBL" id="CAJPIZ010000107">
    <property type="protein sequence ID" value="CAG2100463.1"/>
    <property type="molecule type" value="Genomic_DNA"/>
</dbReference>
<dbReference type="SMART" id="SM01036">
    <property type="entry name" value="BP28CT"/>
    <property type="match status" value="1"/>
</dbReference>
<reference evidence="9" key="1">
    <citation type="submission" date="2020-11" db="EMBL/GenBank/DDBJ databases">
        <authorList>
            <person name="Tran Van P."/>
        </authorList>
    </citation>
    <scope>NUCLEOTIDE SEQUENCE</scope>
</reference>
<evidence type="ECO:0000256" key="2">
    <source>
        <dbReference type="ARBA" id="ARBA00010559"/>
    </source>
</evidence>
<proteinExistence type="inferred from homology"/>
<keyword evidence="3 7" id="KW-0690">Ribosome biogenesis</keyword>
<dbReference type="GO" id="GO:0034455">
    <property type="term" value="C:t-UTP complex"/>
    <property type="evidence" value="ECO:0007669"/>
    <property type="project" value="TreeGrafter"/>
</dbReference>
<dbReference type="SUPFAM" id="SSF48371">
    <property type="entry name" value="ARM repeat"/>
    <property type="match status" value="1"/>
</dbReference>
<keyword evidence="6 7" id="KW-0687">Ribonucleoprotein</keyword>
<evidence type="ECO:0000313" key="9">
    <source>
        <dbReference type="EMBL" id="CAD7620033.1"/>
    </source>
</evidence>
<comment type="function">
    <text evidence="7">Involved in nucleolar processing of pre-18S ribosomal RNA.</text>
</comment>
<evidence type="ECO:0000256" key="3">
    <source>
        <dbReference type="ARBA" id="ARBA00022517"/>
    </source>
</evidence>
<evidence type="ECO:0000256" key="1">
    <source>
        <dbReference type="ARBA" id="ARBA00004604"/>
    </source>
</evidence>
<sequence length="677" mass="77726">MATSLSTQLSRLRVPQTSAHKERRGMVSFLYDFLEAKSIDNDMHYAIAVSGLEALIRLDTSIERFGETLFNESSKTLDRSVQSREANQDLDTEVEAFLFTVVSKYFLLNSTHKTIEWLIYRYGVNQYNADALIASVLPYHETRLFTRLLQTCSHVKVESSKWFWLKEQKETQKIALILISNVAHLFNKEILDNVITIFTFIGTNLVHCDDQYSIQVVSDTMDAIIPILLNDKKDTKNVVINVFIDSLPDIPAHRRLNLFGKLLKILGEREHLALIFMRVIEKIYNKSKSEKEPFLNLIVALSAQIDINIQIDSLNQIMDVFTNEFTEGERVLSITDENMSDIDRRLIAQRRNEVNQTVMSLIQKIISLVKGMDSKISINFKASCILCLTQLMIYLGNNAIPVIPSYIPIILDNFEVRVELGEIDKLEKSCNETFCAFIPKMTEVTFRPLFYKLHDWAIREKNGELYYRMISFYKFLQSLADRLKSLFCVFIAPSIINNCSQMLSLFHSNNESDLTLDPKSCHLLITSILSTLSKCFLHDINATLLNKERMQTLAKPIINQLSNTLGTDEDYGERVESLCLCTQYMIESNRDELIIKDLNYQILLKTRETSSDIRLGALRVLHRLILVSGEDYLPIIPETIPFISELSEDDSIAIETLIKTVVTDLEQILGEPITKYL</sequence>
<accession>A0A7R9KD79</accession>
<dbReference type="GO" id="GO:0032040">
    <property type="term" value="C:small-subunit processome"/>
    <property type="evidence" value="ECO:0007669"/>
    <property type="project" value="TreeGrafter"/>
</dbReference>
<dbReference type="Proteomes" id="UP000759131">
    <property type="component" value="Unassembled WGS sequence"/>
</dbReference>
<evidence type="ECO:0000256" key="6">
    <source>
        <dbReference type="ARBA" id="ARBA00023274"/>
    </source>
</evidence>
<dbReference type="PANTHER" id="PTHR13457">
    <property type="entry name" value="BAP28"/>
    <property type="match status" value="1"/>
</dbReference>
<dbReference type="GO" id="GO:0045943">
    <property type="term" value="P:positive regulation of transcription by RNA polymerase I"/>
    <property type="evidence" value="ECO:0007669"/>
    <property type="project" value="TreeGrafter"/>
</dbReference>
<dbReference type="InterPro" id="IPR056473">
    <property type="entry name" value="HEAT_Utp10/HEAT1"/>
</dbReference>
<evidence type="ECO:0000256" key="4">
    <source>
        <dbReference type="ARBA" id="ARBA00022552"/>
    </source>
</evidence>
<dbReference type="GO" id="GO:0000462">
    <property type="term" value="P:maturation of SSU-rRNA from tricistronic rRNA transcript (SSU-rRNA, 5.8S rRNA, LSU-rRNA)"/>
    <property type="evidence" value="ECO:0007669"/>
    <property type="project" value="TreeGrafter"/>
</dbReference>
<dbReference type="GO" id="GO:0030515">
    <property type="term" value="F:snoRNA binding"/>
    <property type="evidence" value="ECO:0007669"/>
    <property type="project" value="TreeGrafter"/>
</dbReference>
<dbReference type="Pfam" id="PF08146">
    <property type="entry name" value="BP28CT"/>
    <property type="match status" value="1"/>
</dbReference>
<dbReference type="InterPro" id="IPR016024">
    <property type="entry name" value="ARM-type_fold"/>
</dbReference>
<feature type="domain" description="BP28 C-terminal" evidence="8">
    <location>
        <begin position="396"/>
        <end position="543"/>
    </location>
</feature>